<feature type="domain" description="Acyl-CoA thioesterase-like C-terminal" evidence="2">
    <location>
        <begin position="185"/>
        <end position="282"/>
    </location>
</feature>
<dbReference type="OrthoDB" id="2532955at2759"/>
<dbReference type="Pfam" id="PF20789">
    <property type="entry name" value="4HBT_3C"/>
    <property type="match status" value="1"/>
</dbReference>
<name>A0A8H5M644_9AGAR</name>
<proteinExistence type="predicted"/>
<dbReference type="InterPro" id="IPR042171">
    <property type="entry name" value="Acyl-CoA_hotdog"/>
</dbReference>
<keyword evidence="4" id="KW-1185">Reference proteome</keyword>
<organism evidence="3 4">
    <name type="scientific">Tricholomella constricta</name>
    <dbReference type="NCBI Taxonomy" id="117010"/>
    <lineage>
        <taxon>Eukaryota</taxon>
        <taxon>Fungi</taxon>
        <taxon>Dikarya</taxon>
        <taxon>Basidiomycota</taxon>
        <taxon>Agaricomycotina</taxon>
        <taxon>Agaricomycetes</taxon>
        <taxon>Agaricomycetidae</taxon>
        <taxon>Agaricales</taxon>
        <taxon>Tricholomatineae</taxon>
        <taxon>Lyophyllaceae</taxon>
        <taxon>Tricholomella</taxon>
    </lineage>
</organism>
<dbReference type="PANTHER" id="PTHR38110:SF1">
    <property type="entry name" value="THIOESTERASE DOMAIN-CONTAINING PROTEIN"/>
    <property type="match status" value="1"/>
</dbReference>
<dbReference type="Pfam" id="PF13622">
    <property type="entry name" value="4HBT_3"/>
    <property type="match status" value="1"/>
</dbReference>
<sequence length="328" mass="36266">MAPFHKAVHVQDTLYDGEYKSYAGEIDPEWVIGAIPNGGYVLALLVNACIQYQAASSHRDPVHVTAHYLRTSIASRFEIRVRTVRNGRSFTNLTAELYQQGILIITTHQIFGVNTPPSSGLSLAPASSYARRIPLYTHPSTAVIQPLSDVWKFRSYVDWAPDDHILAKNAPDHPNRADSSTIGGDGLEWGAWFAFKDKSDKVMSPMLALLVDIFINIPSLLPPSERPGLGTSWFPTVVLAIEFKAPLPRFSASHANRTVGLYSSGKFLNDGRHDAYVEVWTAPCNLGEGSETSSWREEQVCLAIATQMAYIIPMGVNLERGKKKEVKL</sequence>
<dbReference type="Proteomes" id="UP000565441">
    <property type="component" value="Unassembled WGS sequence"/>
</dbReference>
<evidence type="ECO:0000259" key="1">
    <source>
        <dbReference type="Pfam" id="PF13622"/>
    </source>
</evidence>
<dbReference type="EMBL" id="JAACJP010000008">
    <property type="protein sequence ID" value="KAF5382670.1"/>
    <property type="molecule type" value="Genomic_DNA"/>
</dbReference>
<evidence type="ECO:0000313" key="3">
    <source>
        <dbReference type="EMBL" id="KAF5382670.1"/>
    </source>
</evidence>
<evidence type="ECO:0008006" key="5">
    <source>
        <dbReference type="Google" id="ProtNLM"/>
    </source>
</evidence>
<evidence type="ECO:0000259" key="2">
    <source>
        <dbReference type="Pfam" id="PF20789"/>
    </source>
</evidence>
<feature type="domain" description="Acyl-CoA thioesterase-like N-terminal HotDog" evidence="1">
    <location>
        <begin position="27"/>
        <end position="107"/>
    </location>
</feature>
<dbReference type="InterPro" id="IPR049450">
    <property type="entry name" value="ACOT8-like_C"/>
</dbReference>
<dbReference type="PANTHER" id="PTHR38110">
    <property type="entry name" value="CHROMOSOME 23, WHOLE GENOME SHOTGUN SEQUENCE"/>
    <property type="match status" value="1"/>
</dbReference>
<evidence type="ECO:0000313" key="4">
    <source>
        <dbReference type="Proteomes" id="UP000565441"/>
    </source>
</evidence>
<protein>
    <recommendedName>
        <fullName evidence="5">Thioesterase-like superfamily-domain-containing protein</fullName>
    </recommendedName>
</protein>
<dbReference type="InterPro" id="IPR049449">
    <property type="entry name" value="TesB_ACOT8-like_N"/>
</dbReference>
<dbReference type="Gene3D" id="2.40.160.210">
    <property type="entry name" value="Acyl-CoA thioesterase, double hotdog domain"/>
    <property type="match status" value="1"/>
</dbReference>
<reference evidence="3 4" key="1">
    <citation type="journal article" date="2020" name="ISME J.">
        <title>Uncovering the hidden diversity of litter-decomposition mechanisms in mushroom-forming fungi.</title>
        <authorList>
            <person name="Floudas D."/>
            <person name="Bentzer J."/>
            <person name="Ahren D."/>
            <person name="Johansson T."/>
            <person name="Persson P."/>
            <person name="Tunlid A."/>
        </authorList>
    </citation>
    <scope>NUCLEOTIDE SEQUENCE [LARGE SCALE GENOMIC DNA]</scope>
    <source>
        <strain evidence="3 4">CBS 661.87</strain>
    </source>
</reference>
<dbReference type="InterPro" id="IPR029069">
    <property type="entry name" value="HotDog_dom_sf"/>
</dbReference>
<accession>A0A8H5M644</accession>
<dbReference type="SUPFAM" id="SSF54637">
    <property type="entry name" value="Thioesterase/thiol ester dehydrase-isomerase"/>
    <property type="match status" value="1"/>
</dbReference>
<gene>
    <name evidence="3" type="ORF">D9615_002727</name>
</gene>
<comment type="caution">
    <text evidence="3">The sequence shown here is derived from an EMBL/GenBank/DDBJ whole genome shotgun (WGS) entry which is preliminary data.</text>
</comment>
<dbReference type="AlphaFoldDB" id="A0A8H5M644"/>
<dbReference type="InterPro" id="IPR052389">
    <property type="entry name" value="Sec_Metab_Biosynth-Assoc"/>
</dbReference>